<reference evidence="4" key="1">
    <citation type="submission" date="2012-02" db="EMBL/GenBank/DDBJ databases">
        <title>Genome sequencing of Giardia lamblia Genotypes A2 and B isolates (DH and GS) and comparative analysis with the genomes of Genotypes A1 and E (WB and Pig).</title>
        <authorList>
            <person name="Adam R."/>
            <person name="Dahlstrom E."/>
            <person name="Martens C."/>
            <person name="Bruno D."/>
            <person name="Barbian K."/>
            <person name="Porcella S.F."/>
            <person name="Nash T."/>
        </authorList>
    </citation>
    <scope>NUCLEOTIDE SEQUENCE</scope>
    <source>
        <strain evidence="4">DH</strain>
    </source>
</reference>
<evidence type="ECO:0000256" key="2">
    <source>
        <dbReference type="SAM" id="SignalP"/>
    </source>
</evidence>
<protein>
    <submittedName>
        <fullName evidence="3">Uncharacterized protein</fullName>
    </submittedName>
</protein>
<sequence length="346" mass="37921">VYCRVGMLNLIFLPGYFPVVMSDDIKSVTSDLSTRSGCTGAARPPRDPNETSISSISNPTIQKGRHHPDVYSITSTPQSHTCSDLSTDRSQSELFSGSVCTQDPIQLCALTSSPSSNSDHGHQSCGFLTKKDEMQGEEPSDCFDLQSSSLSSAHMRRKAVTGCPEKAEEDSDLQLSDLKAGESSRIGLHSSLCSANPLQSKVMRELSLSWKKKVENEERIARALTIPCTGPYHRLYGMSRITAQDNTQRKILIVESRTSLPPFTLYLCNDHDSESSKIIVVAKHATAADNNAIELWGPWSTFACGVYFRQYFNLSSTQEPPRVMFNPVSVTGMNIKSPGKTVTLVA</sequence>
<organism evidence="3 4">
    <name type="scientific">Giardia intestinalis</name>
    <name type="common">Giardia lamblia</name>
    <dbReference type="NCBI Taxonomy" id="5741"/>
    <lineage>
        <taxon>Eukaryota</taxon>
        <taxon>Metamonada</taxon>
        <taxon>Diplomonadida</taxon>
        <taxon>Hexamitidae</taxon>
        <taxon>Giardiinae</taxon>
        <taxon>Giardia</taxon>
    </lineage>
</organism>
<reference evidence="3 4" key="2">
    <citation type="journal article" date="2013" name="Genome Biol. Evol.">
        <title>Genome sequencing of Giardia lamblia genotypes A2 and B isolates (DH and GS) and comparative analysis with the genomes of genotypes A1 and E (WB and Pig).</title>
        <authorList>
            <person name="Adam R.D."/>
            <person name="Dahlstrom E.W."/>
            <person name="Martens C.A."/>
            <person name="Bruno D.P."/>
            <person name="Barbian K.D."/>
            <person name="Ricklefs S.M."/>
            <person name="Hernandez M.M."/>
            <person name="Narla N.P."/>
            <person name="Patel R.B."/>
            <person name="Porcella S.F."/>
            <person name="Nash T.E."/>
        </authorList>
    </citation>
    <scope>NUCLEOTIDE SEQUENCE [LARGE SCALE GENOMIC DNA]</scope>
    <source>
        <strain evidence="3 4">DH</strain>
    </source>
</reference>
<feature type="chain" id="PRO_5004751582" evidence="2">
    <location>
        <begin position="23"/>
        <end position="346"/>
    </location>
</feature>
<feature type="signal peptide" evidence="2">
    <location>
        <begin position="1"/>
        <end position="22"/>
    </location>
</feature>
<feature type="region of interest" description="Disordered" evidence="1">
    <location>
        <begin position="31"/>
        <end position="87"/>
    </location>
</feature>
<gene>
    <name evidence="3" type="ORF">DHA2_152851</name>
</gene>
<dbReference type="VEuPathDB" id="GiardiaDB:DHA2_152851"/>
<proteinExistence type="predicted"/>
<dbReference type="VEuPathDB" id="GiardiaDB:QR46_4343"/>
<evidence type="ECO:0000313" key="4">
    <source>
        <dbReference type="Proteomes" id="UP000018320"/>
    </source>
</evidence>
<dbReference type="EMBL" id="AHGT01000035">
    <property type="protein sequence ID" value="ESU37031.1"/>
    <property type="molecule type" value="Genomic_DNA"/>
</dbReference>
<evidence type="ECO:0000313" key="3">
    <source>
        <dbReference type="EMBL" id="ESU37031.1"/>
    </source>
</evidence>
<accession>V6TDX7</accession>
<dbReference type="Proteomes" id="UP000018320">
    <property type="component" value="Unassembled WGS sequence"/>
</dbReference>
<keyword evidence="2" id="KW-0732">Signal</keyword>
<evidence type="ECO:0000256" key="1">
    <source>
        <dbReference type="SAM" id="MobiDB-lite"/>
    </source>
</evidence>
<dbReference type="AlphaFoldDB" id="V6TDX7"/>
<dbReference type="VEuPathDB" id="GiardiaDB:GL50581_3329"/>
<dbReference type="VEuPathDB" id="GiardiaDB:GL50803_0015529"/>
<feature type="non-terminal residue" evidence="3">
    <location>
        <position position="1"/>
    </location>
</feature>
<name>V6TDX7_GIAIN</name>
<feature type="compositionally biased region" description="Polar residues" evidence="1">
    <location>
        <begin position="50"/>
        <end position="61"/>
    </location>
</feature>
<comment type="caution">
    <text evidence="3">The sequence shown here is derived from an EMBL/GenBank/DDBJ whole genome shotgun (WGS) entry which is preliminary data.</text>
</comment>
<feature type="compositionally biased region" description="Polar residues" evidence="1">
    <location>
        <begin position="72"/>
        <end position="85"/>
    </location>
</feature>